<feature type="region of interest" description="Disordered" evidence="1">
    <location>
        <begin position="437"/>
        <end position="456"/>
    </location>
</feature>
<sequence>MSSDHISTRGINPTRRSLLVGAGAVAVGVSSALPSSSWARSLTDTIHATLLSGEPGPSSIILQARISSALATPGDFASDSPGLAGEIRFEFSDNPAFAQAQSTKWKVAERERDYIVQQLVEGLTPATTYYFRVAFRSGDGRSSRPSAVGSFATLPAADTSGPLSFVVMSCLSYELFYGIGKPAPYPIPRADPPSPEERRRGYPAMDLIRQVSPAFLLATGDTVYYDHPSGDSQFWAVNVEQMRQKWHRQLAVPSVKETFAAVPTFFMKDDHDFRYDDADNTGVRLPTAEEGKQVFLEQVPVVQGDQPTYRTVRVNRHLQIWLLENRDYRSPNDAPNTPEKTIWGLRQRKWLEDGLLECDADFKLIISPGPMVGPDDARKSDNQVSESGFLAEGEAFLNFLKDHGLEKSTFILNGDRHWKYHSIHPTGVEEFSCGTINGQNSRPGVAPGDPRGTDPNARIRQPYLQPIPDGGFLQVSLTPDADGKKSSLLFQFWGEHGALQYAVRRWGDREPIKVGPWPKEAAARPDK</sequence>
<proteinExistence type="predicted"/>
<dbReference type="InterPro" id="IPR018946">
    <property type="entry name" value="PhoD-like_MPP"/>
</dbReference>
<dbReference type="Pfam" id="PF09423">
    <property type="entry name" value="PhoD"/>
    <property type="match status" value="1"/>
</dbReference>
<dbReference type="SUPFAM" id="SSF49265">
    <property type="entry name" value="Fibronectin type III"/>
    <property type="match status" value="1"/>
</dbReference>
<dbReference type="STRING" id="428990.SAMN06295987_11247"/>
<evidence type="ECO:0000313" key="5">
    <source>
        <dbReference type="Proteomes" id="UP000190989"/>
    </source>
</evidence>
<dbReference type="Pfam" id="PF16655">
    <property type="entry name" value="PhoD_N"/>
    <property type="match status" value="1"/>
</dbReference>
<dbReference type="Proteomes" id="UP000190989">
    <property type="component" value="Unassembled WGS sequence"/>
</dbReference>
<evidence type="ECO:0000313" key="4">
    <source>
        <dbReference type="EMBL" id="SLK10712.1"/>
    </source>
</evidence>
<evidence type="ECO:0000256" key="1">
    <source>
        <dbReference type="SAM" id="MobiDB-lite"/>
    </source>
</evidence>
<feature type="domain" description="PhoD-like phosphatase metallophosphatase" evidence="2">
    <location>
        <begin position="183"/>
        <end position="441"/>
    </location>
</feature>
<evidence type="ECO:0000259" key="3">
    <source>
        <dbReference type="Pfam" id="PF16655"/>
    </source>
</evidence>
<dbReference type="AlphaFoldDB" id="A0A1U6IRZ9"/>
<gene>
    <name evidence="4" type="ORF">SAMN06295987_11247</name>
</gene>
<dbReference type="Gene3D" id="3.60.21.70">
    <property type="entry name" value="PhoD-like phosphatase"/>
    <property type="match status" value="1"/>
</dbReference>
<evidence type="ECO:0000259" key="2">
    <source>
        <dbReference type="Pfam" id="PF09423"/>
    </source>
</evidence>
<dbReference type="InterPro" id="IPR003961">
    <property type="entry name" value="FN3_dom"/>
</dbReference>
<protein>
    <submittedName>
        <fullName evidence="4">Alkaline phosphatase/alkaline phosphatase D</fullName>
    </submittedName>
</protein>
<dbReference type="PROSITE" id="PS51318">
    <property type="entry name" value="TAT"/>
    <property type="match status" value="1"/>
</dbReference>
<name>A0A1U6IRZ9_9SPHN</name>
<dbReference type="InterPro" id="IPR052900">
    <property type="entry name" value="Phospholipid_Metab_Enz"/>
</dbReference>
<dbReference type="PANTHER" id="PTHR43606">
    <property type="entry name" value="PHOSPHATASE, PUTATIVE (AFU_ORTHOLOGUE AFUA_6G08710)-RELATED"/>
    <property type="match status" value="1"/>
</dbReference>
<dbReference type="EMBL" id="FVZE01000012">
    <property type="protein sequence ID" value="SLK10712.1"/>
    <property type="molecule type" value="Genomic_DNA"/>
</dbReference>
<dbReference type="InterPro" id="IPR032093">
    <property type="entry name" value="PhoD_N"/>
</dbReference>
<dbReference type="CDD" id="cd00063">
    <property type="entry name" value="FN3"/>
    <property type="match status" value="1"/>
</dbReference>
<keyword evidence="5" id="KW-1185">Reference proteome</keyword>
<dbReference type="InterPro" id="IPR029052">
    <property type="entry name" value="Metallo-depent_PP-like"/>
</dbReference>
<dbReference type="InterPro" id="IPR038607">
    <property type="entry name" value="PhoD-like_sf"/>
</dbReference>
<dbReference type="InterPro" id="IPR006311">
    <property type="entry name" value="TAT_signal"/>
</dbReference>
<dbReference type="SUPFAM" id="SSF56300">
    <property type="entry name" value="Metallo-dependent phosphatases"/>
    <property type="match status" value="1"/>
</dbReference>
<dbReference type="InterPro" id="IPR036116">
    <property type="entry name" value="FN3_sf"/>
</dbReference>
<accession>A0A1U6IRZ9</accession>
<dbReference type="Gene3D" id="2.60.40.380">
    <property type="entry name" value="Purple acid phosphatase-like, N-terminal"/>
    <property type="match status" value="1"/>
</dbReference>
<organism evidence="4 5">
    <name type="scientific">Novosphingobium mathurense</name>
    <dbReference type="NCBI Taxonomy" id="428990"/>
    <lineage>
        <taxon>Bacteria</taxon>
        <taxon>Pseudomonadati</taxon>
        <taxon>Pseudomonadota</taxon>
        <taxon>Alphaproteobacteria</taxon>
        <taxon>Sphingomonadales</taxon>
        <taxon>Sphingomonadaceae</taxon>
        <taxon>Novosphingobium</taxon>
    </lineage>
</organism>
<feature type="domain" description="Phospholipase D N-terminal" evidence="3">
    <location>
        <begin position="51"/>
        <end position="153"/>
    </location>
</feature>
<dbReference type="PANTHER" id="PTHR43606:SF1">
    <property type="entry name" value="PHOD-LIKE PHOSPHATASE METALLOPHOSPHATASE DOMAIN-CONTAINING PROTEIN"/>
    <property type="match status" value="1"/>
</dbReference>
<reference evidence="5" key="1">
    <citation type="submission" date="2017-02" db="EMBL/GenBank/DDBJ databases">
        <authorList>
            <person name="Varghese N."/>
            <person name="Submissions S."/>
        </authorList>
    </citation>
    <scope>NUCLEOTIDE SEQUENCE [LARGE SCALE GENOMIC DNA]</scope>
    <source>
        <strain evidence="5">SM117</strain>
    </source>
</reference>